<comment type="caution">
    <text evidence="2">The sequence shown here is derived from an EMBL/GenBank/DDBJ whole genome shotgun (WGS) entry which is preliminary data.</text>
</comment>
<dbReference type="AlphaFoldDB" id="A0A6G1ZLH4"/>
<organism evidence="2">
    <name type="scientific">Parabacteroides goldsteinii</name>
    <dbReference type="NCBI Taxonomy" id="328812"/>
    <lineage>
        <taxon>Bacteria</taxon>
        <taxon>Pseudomonadati</taxon>
        <taxon>Bacteroidota</taxon>
        <taxon>Bacteroidia</taxon>
        <taxon>Bacteroidales</taxon>
        <taxon>Tannerellaceae</taxon>
        <taxon>Parabacteroides</taxon>
    </lineage>
</organism>
<gene>
    <name evidence="2" type="ORF">GKE01_24865</name>
</gene>
<reference evidence="2" key="1">
    <citation type="journal article" date="2019" name="Nat. Med.">
        <title>A library of human gut bacterial isolates paired with longitudinal multiomics data enables mechanistic microbiome research.</title>
        <authorList>
            <person name="Poyet M."/>
            <person name="Groussin M."/>
            <person name="Gibbons S.M."/>
            <person name="Avila-Pacheco J."/>
            <person name="Jiang X."/>
            <person name="Kearney S.M."/>
            <person name="Perrotta A.R."/>
            <person name="Berdy B."/>
            <person name="Zhao S."/>
            <person name="Lieberman T.D."/>
            <person name="Swanson P.K."/>
            <person name="Smith M."/>
            <person name="Roesemann S."/>
            <person name="Alexander J.E."/>
            <person name="Rich S.A."/>
            <person name="Livny J."/>
            <person name="Vlamakis H."/>
            <person name="Clish C."/>
            <person name="Bullock K."/>
            <person name="Deik A."/>
            <person name="Scott J."/>
            <person name="Pierce K.A."/>
            <person name="Xavier R.J."/>
            <person name="Alm E.J."/>
        </authorList>
    </citation>
    <scope>NUCLEOTIDE SEQUENCE</scope>
    <source>
        <strain evidence="2">BIOML-A4</strain>
    </source>
</reference>
<evidence type="ECO:0000256" key="1">
    <source>
        <dbReference type="SAM" id="MobiDB-lite"/>
    </source>
</evidence>
<accession>A0A6G1ZLH4</accession>
<sequence>MATGEFDIIYANALPAATNVTDNDMILIIQAGRPKRALPSTMKGRPGDPGLSVYLGVDATSILWKQGPSGTWQNLISLEKIRGPKGEKPLFRKVEGTLQLKYENEPDSAYKSIFDREELKMKFSDLTAEERDLLRLHYSDLTGVEKAELQKPATDAAKIITDKMAQIEQTADRKIADLITFEGTAKEQEADRVDAEKKRKAEEGIRKTDEAAR</sequence>
<dbReference type="EMBL" id="WKLP01000060">
    <property type="protein sequence ID" value="MRY14665.1"/>
    <property type="molecule type" value="Genomic_DNA"/>
</dbReference>
<protein>
    <submittedName>
        <fullName evidence="2">Uncharacterized protein</fullName>
    </submittedName>
</protein>
<feature type="region of interest" description="Disordered" evidence="1">
    <location>
        <begin position="186"/>
        <end position="213"/>
    </location>
</feature>
<proteinExistence type="predicted"/>
<feature type="non-terminal residue" evidence="2">
    <location>
        <position position="213"/>
    </location>
</feature>
<evidence type="ECO:0000313" key="2">
    <source>
        <dbReference type="EMBL" id="MRY14665.1"/>
    </source>
</evidence>
<name>A0A6G1ZLH4_9BACT</name>